<dbReference type="PRINTS" id="PR00171">
    <property type="entry name" value="SUGRTRNSPORT"/>
</dbReference>
<feature type="transmembrane region" description="Helical" evidence="10">
    <location>
        <begin position="62"/>
        <end position="83"/>
    </location>
</feature>
<feature type="transmembrane region" description="Helical" evidence="10">
    <location>
        <begin position="190"/>
        <end position="207"/>
    </location>
</feature>
<protein>
    <submittedName>
        <fullName evidence="12">Sugar porter family MFS transporter</fullName>
    </submittedName>
</protein>
<evidence type="ECO:0000256" key="8">
    <source>
        <dbReference type="ARBA" id="ARBA00023136"/>
    </source>
</evidence>
<dbReference type="FunFam" id="1.20.1250.20:FF:000218">
    <property type="entry name" value="facilitated trehalose transporter Tret1"/>
    <property type="match status" value="1"/>
</dbReference>
<feature type="transmembrane region" description="Helical" evidence="10">
    <location>
        <begin position="103"/>
        <end position="124"/>
    </location>
</feature>
<evidence type="ECO:0000256" key="4">
    <source>
        <dbReference type="ARBA" id="ARBA00022475"/>
    </source>
</evidence>
<dbReference type="GO" id="GO:0005886">
    <property type="term" value="C:plasma membrane"/>
    <property type="evidence" value="ECO:0007669"/>
    <property type="project" value="UniProtKB-SubCell"/>
</dbReference>
<keyword evidence="5" id="KW-0762">Sugar transport</keyword>
<dbReference type="NCBIfam" id="TIGR00879">
    <property type="entry name" value="SP"/>
    <property type="match status" value="1"/>
</dbReference>
<feature type="transmembrane region" description="Helical" evidence="10">
    <location>
        <begin position="395"/>
        <end position="419"/>
    </location>
</feature>
<gene>
    <name evidence="12" type="ORF">EKH79_10860</name>
</gene>
<accession>A0A432LUK7</accession>
<comment type="subcellular location">
    <subcellularLocation>
        <location evidence="1">Cell membrane</location>
        <topology evidence="1">Multi-pass membrane protein</topology>
    </subcellularLocation>
</comment>
<feature type="transmembrane region" description="Helical" evidence="10">
    <location>
        <begin position="336"/>
        <end position="357"/>
    </location>
</feature>
<dbReference type="PROSITE" id="PS50850">
    <property type="entry name" value="MFS"/>
    <property type="match status" value="1"/>
</dbReference>
<dbReference type="InterPro" id="IPR020846">
    <property type="entry name" value="MFS_dom"/>
</dbReference>
<dbReference type="CDD" id="cd17315">
    <property type="entry name" value="MFS_GLUT_like"/>
    <property type="match status" value="1"/>
</dbReference>
<keyword evidence="13" id="KW-1185">Reference proteome</keyword>
<feature type="transmembrane region" description="Helical" evidence="10">
    <location>
        <begin position="299"/>
        <end position="321"/>
    </location>
</feature>
<dbReference type="PANTHER" id="PTHR48020">
    <property type="entry name" value="PROTON MYO-INOSITOL COTRANSPORTER"/>
    <property type="match status" value="1"/>
</dbReference>
<evidence type="ECO:0000313" key="12">
    <source>
        <dbReference type="EMBL" id="RUL64609.1"/>
    </source>
</evidence>
<dbReference type="InterPro" id="IPR005829">
    <property type="entry name" value="Sugar_transporter_CS"/>
</dbReference>
<feature type="domain" description="Major facilitator superfamily (MFS) profile" evidence="11">
    <location>
        <begin position="65"/>
        <end position="486"/>
    </location>
</feature>
<dbReference type="EMBL" id="RYZR01000005">
    <property type="protein sequence ID" value="RUL64609.1"/>
    <property type="molecule type" value="Genomic_DNA"/>
</dbReference>
<evidence type="ECO:0000256" key="10">
    <source>
        <dbReference type="SAM" id="Phobius"/>
    </source>
</evidence>
<dbReference type="PANTHER" id="PTHR48020:SF12">
    <property type="entry name" value="PROTON MYO-INOSITOL COTRANSPORTER"/>
    <property type="match status" value="1"/>
</dbReference>
<keyword evidence="3 9" id="KW-0813">Transport</keyword>
<evidence type="ECO:0000256" key="7">
    <source>
        <dbReference type="ARBA" id="ARBA00022989"/>
    </source>
</evidence>
<feature type="transmembrane region" description="Helical" evidence="10">
    <location>
        <begin position="431"/>
        <end position="452"/>
    </location>
</feature>
<feature type="transmembrane region" description="Helical" evidence="10">
    <location>
        <begin position="219"/>
        <end position="238"/>
    </location>
</feature>
<dbReference type="InterPro" id="IPR050814">
    <property type="entry name" value="Myo-inositol_Transporter"/>
</dbReference>
<evidence type="ECO:0000256" key="1">
    <source>
        <dbReference type="ARBA" id="ARBA00004651"/>
    </source>
</evidence>
<keyword evidence="4" id="KW-1003">Cell membrane</keyword>
<dbReference type="PROSITE" id="PS00217">
    <property type="entry name" value="SUGAR_TRANSPORT_2"/>
    <property type="match status" value="1"/>
</dbReference>
<dbReference type="PROSITE" id="PS00216">
    <property type="entry name" value="SUGAR_TRANSPORT_1"/>
    <property type="match status" value="1"/>
</dbReference>
<feature type="transmembrane region" description="Helical" evidence="10">
    <location>
        <begin position="364"/>
        <end position="389"/>
    </location>
</feature>
<feature type="transmembrane region" description="Helical" evidence="10">
    <location>
        <begin position="156"/>
        <end position="178"/>
    </location>
</feature>
<feature type="transmembrane region" description="Helical" evidence="10">
    <location>
        <begin position="131"/>
        <end position="150"/>
    </location>
</feature>
<keyword evidence="6 10" id="KW-0812">Transmembrane</keyword>
<dbReference type="Proteomes" id="UP000267077">
    <property type="component" value="Unassembled WGS sequence"/>
</dbReference>
<proteinExistence type="inferred from homology"/>
<keyword evidence="7 10" id="KW-1133">Transmembrane helix</keyword>
<comment type="similarity">
    <text evidence="2 9">Belongs to the major facilitator superfamily. Sugar transporter (TC 2.A.1.1) family.</text>
</comment>
<evidence type="ECO:0000256" key="6">
    <source>
        <dbReference type="ARBA" id="ARBA00022692"/>
    </source>
</evidence>
<comment type="caution">
    <text evidence="12">The sequence shown here is derived from an EMBL/GenBank/DDBJ whole genome shotgun (WGS) entry which is preliminary data.</text>
</comment>
<reference evidence="12 13" key="1">
    <citation type="submission" date="2018-12" db="EMBL/GenBank/DDBJ databases">
        <title>Dyella dinghuensis sp. nov. DHOA06 and Dyella choica sp. nov. 4M-K27, isolated from forest soil.</title>
        <authorList>
            <person name="Qiu L.-H."/>
            <person name="Gao Z.-H."/>
        </authorList>
    </citation>
    <scope>NUCLEOTIDE SEQUENCE [LARGE SCALE GENOMIC DNA]</scope>
    <source>
        <strain evidence="12 13">DHOA06</strain>
    </source>
</reference>
<dbReference type="GO" id="GO:0022857">
    <property type="term" value="F:transmembrane transporter activity"/>
    <property type="evidence" value="ECO:0007669"/>
    <property type="project" value="InterPro"/>
</dbReference>
<dbReference type="InterPro" id="IPR036259">
    <property type="entry name" value="MFS_trans_sf"/>
</dbReference>
<dbReference type="InterPro" id="IPR005828">
    <property type="entry name" value="MFS_sugar_transport-like"/>
</dbReference>
<sequence length="508" mass="55489">MCRSPASPNRVLLAILRDRATPCNSRHRHEDADQGIQFAYPTGESSMNAIATPAATHAKATAVFTCVLAALAGLMFGLDIGVISGATQFIQRDFAISDHMVEWIVSGMMFGAAMGALLAGWMSAALGRKRSLILGAVLFVVGSLLCGFAWSPYTLIAARVVLGLAIGISTFTAPLYLAEVAPEFIRGAMVSLYQLMITIGILVAFLSDTAFSYSGNWRLMLGVIAIPGVLFLFGVFFLPDSPRWLMMRNREAEALDVLQQLRGNPDAVTREANEIKEQLRTPQRGWHLFLENSNFRRSVGLGVLLQLMQQFTGMNVVMYYAPRIFKDMGYDTTSQMWFTAIVGLTNVLATFIAIGLIDKWGRKPILYTGFAVMAIGLGVVGAMMGMGAVSHAMQLFTVGMLLVFIVGFAMSAGPLIWTLCSEVQPLKGRDFGIGCSTFTNWIANMIVGATFLTLLNSVGHTETFWLYAALNLVFIGLTFWLVPETKGVTLEHIERNLMSGRKLRDIGQ</sequence>
<evidence type="ECO:0000256" key="5">
    <source>
        <dbReference type="ARBA" id="ARBA00022597"/>
    </source>
</evidence>
<dbReference type="AlphaFoldDB" id="A0A432LUK7"/>
<name>A0A432LUK7_9GAMM</name>
<dbReference type="Gene3D" id="1.20.1250.20">
    <property type="entry name" value="MFS general substrate transporter like domains"/>
    <property type="match status" value="1"/>
</dbReference>
<evidence type="ECO:0000256" key="2">
    <source>
        <dbReference type="ARBA" id="ARBA00010992"/>
    </source>
</evidence>
<keyword evidence="8 10" id="KW-0472">Membrane</keyword>
<dbReference type="OrthoDB" id="5368493at2"/>
<dbReference type="InterPro" id="IPR003663">
    <property type="entry name" value="Sugar/inositol_transpt"/>
</dbReference>
<evidence type="ECO:0000256" key="3">
    <source>
        <dbReference type="ARBA" id="ARBA00022448"/>
    </source>
</evidence>
<evidence type="ECO:0000256" key="9">
    <source>
        <dbReference type="RuleBase" id="RU003346"/>
    </source>
</evidence>
<evidence type="ECO:0000313" key="13">
    <source>
        <dbReference type="Proteomes" id="UP000267077"/>
    </source>
</evidence>
<dbReference type="SUPFAM" id="SSF103473">
    <property type="entry name" value="MFS general substrate transporter"/>
    <property type="match status" value="1"/>
</dbReference>
<feature type="transmembrane region" description="Helical" evidence="10">
    <location>
        <begin position="464"/>
        <end position="482"/>
    </location>
</feature>
<evidence type="ECO:0000259" key="11">
    <source>
        <dbReference type="PROSITE" id="PS50850"/>
    </source>
</evidence>
<organism evidence="12 13">
    <name type="scientific">Dyella dinghuensis</name>
    <dbReference type="NCBI Taxonomy" id="1920169"/>
    <lineage>
        <taxon>Bacteria</taxon>
        <taxon>Pseudomonadati</taxon>
        <taxon>Pseudomonadota</taxon>
        <taxon>Gammaproteobacteria</taxon>
        <taxon>Lysobacterales</taxon>
        <taxon>Rhodanobacteraceae</taxon>
        <taxon>Dyella</taxon>
    </lineage>
</organism>
<dbReference type="Pfam" id="PF00083">
    <property type="entry name" value="Sugar_tr"/>
    <property type="match status" value="1"/>
</dbReference>